<reference evidence="1 2" key="1">
    <citation type="submission" date="2014-06" db="EMBL/GenBank/DDBJ databases">
        <title>Evolutionary Origins and Diversification of the Mycorrhizal Mutualists.</title>
        <authorList>
            <consortium name="DOE Joint Genome Institute"/>
            <consortium name="Mycorrhizal Genomics Consortium"/>
            <person name="Kohler A."/>
            <person name="Kuo A."/>
            <person name="Nagy L.G."/>
            <person name="Floudas D."/>
            <person name="Copeland A."/>
            <person name="Barry K.W."/>
            <person name="Cichocki N."/>
            <person name="Veneault-Fourrey C."/>
            <person name="LaButti K."/>
            <person name="Lindquist E.A."/>
            <person name="Lipzen A."/>
            <person name="Lundell T."/>
            <person name="Morin E."/>
            <person name="Murat C."/>
            <person name="Riley R."/>
            <person name="Ohm R."/>
            <person name="Sun H."/>
            <person name="Tunlid A."/>
            <person name="Henrissat B."/>
            <person name="Grigoriev I.V."/>
            <person name="Hibbett D.S."/>
            <person name="Martin F."/>
        </authorList>
    </citation>
    <scope>NUCLEOTIDE SEQUENCE [LARGE SCALE GENOMIC DNA]</scope>
    <source>
        <strain evidence="1 2">SS14</strain>
    </source>
</reference>
<name>A0A0C9UTD5_SPHS4</name>
<dbReference type="HOGENOM" id="CLU_142395_0_0_1"/>
<sequence length="101" mass="11148">NTIDASTGFLPFQFKTGYSPRIIPLLVPAPADASTAEISPHEIIDHVHCAVQDTQDNLLAAKIHQVYHAPEDAFNVGDLVMLSTTNRRHNYKHTGKKCVVK</sequence>
<proteinExistence type="predicted"/>
<accession>A0A0C9UTD5</accession>
<gene>
    <name evidence="1" type="ORF">M422DRAFT_132249</name>
</gene>
<feature type="non-terminal residue" evidence="1">
    <location>
        <position position="1"/>
    </location>
</feature>
<evidence type="ECO:0000313" key="1">
    <source>
        <dbReference type="EMBL" id="KIJ38149.1"/>
    </source>
</evidence>
<organism evidence="1 2">
    <name type="scientific">Sphaerobolus stellatus (strain SS14)</name>
    <dbReference type="NCBI Taxonomy" id="990650"/>
    <lineage>
        <taxon>Eukaryota</taxon>
        <taxon>Fungi</taxon>
        <taxon>Dikarya</taxon>
        <taxon>Basidiomycota</taxon>
        <taxon>Agaricomycotina</taxon>
        <taxon>Agaricomycetes</taxon>
        <taxon>Phallomycetidae</taxon>
        <taxon>Geastrales</taxon>
        <taxon>Sphaerobolaceae</taxon>
        <taxon>Sphaerobolus</taxon>
    </lineage>
</organism>
<dbReference type="AlphaFoldDB" id="A0A0C9UTD5"/>
<keyword evidence="2" id="KW-1185">Reference proteome</keyword>
<dbReference type="Proteomes" id="UP000054279">
    <property type="component" value="Unassembled WGS sequence"/>
</dbReference>
<evidence type="ECO:0000313" key="2">
    <source>
        <dbReference type="Proteomes" id="UP000054279"/>
    </source>
</evidence>
<dbReference type="EMBL" id="KN837163">
    <property type="protein sequence ID" value="KIJ38149.1"/>
    <property type="molecule type" value="Genomic_DNA"/>
</dbReference>
<protein>
    <submittedName>
        <fullName evidence="1">Uncharacterized protein</fullName>
    </submittedName>
</protein>
<feature type="non-terminal residue" evidence="1">
    <location>
        <position position="101"/>
    </location>
</feature>